<keyword evidence="7" id="KW-0234">DNA repair</keyword>
<gene>
    <name evidence="10" type="ORF">DP130_13810</name>
    <name evidence="9" type="ORF">K234311028_00390</name>
</gene>
<evidence type="ECO:0000313" key="9">
    <source>
        <dbReference type="EMBL" id="BDR79793.1"/>
    </source>
</evidence>
<evidence type="ECO:0000256" key="5">
    <source>
        <dbReference type="ARBA" id="ARBA00023004"/>
    </source>
</evidence>
<evidence type="ECO:0000256" key="2">
    <source>
        <dbReference type="ARBA" id="ARBA00022723"/>
    </source>
</evidence>
<keyword evidence="1" id="KW-0004">4Fe-4S</keyword>
<dbReference type="Proteomes" id="UP001321763">
    <property type="component" value="Chromosome"/>
</dbReference>
<dbReference type="AlphaFoldDB" id="A0A4Q0V8E5"/>
<dbReference type="SUPFAM" id="SSF52141">
    <property type="entry name" value="Uracil-DNA glycosylase-like"/>
    <property type="match status" value="1"/>
</dbReference>
<evidence type="ECO:0000256" key="4">
    <source>
        <dbReference type="ARBA" id="ARBA00022801"/>
    </source>
</evidence>
<dbReference type="GO" id="GO:0046872">
    <property type="term" value="F:metal ion binding"/>
    <property type="evidence" value="ECO:0007669"/>
    <property type="project" value="UniProtKB-KW"/>
</dbReference>
<evidence type="ECO:0000313" key="10">
    <source>
        <dbReference type="EMBL" id="RXI43954.1"/>
    </source>
</evidence>
<keyword evidence="6" id="KW-0411">Iron-sulfur</keyword>
<dbReference type="SMART" id="SM00986">
    <property type="entry name" value="UDG"/>
    <property type="match status" value="1"/>
</dbReference>
<evidence type="ECO:0000256" key="7">
    <source>
        <dbReference type="ARBA" id="ARBA00023204"/>
    </source>
</evidence>
<dbReference type="GO" id="GO:0051539">
    <property type="term" value="F:4 iron, 4 sulfur cluster binding"/>
    <property type="evidence" value="ECO:0007669"/>
    <property type="project" value="UniProtKB-KW"/>
</dbReference>
<dbReference type="EMBL" id="QMAP01000023">
    <property type="protein sequence ID" value="RXI43954.1"/>
    <property type="molecule type" value="Genomic_DNA"/>
</dbReference>
<name>A0A4Q0V8E5_CLOTA</name>
<dbReference type="PANTHER" id="PTHR33693">
    <property type="entry name" value="TYPE-5 URACIL-DNA GLYCOSYLASE"/>
    <property type="match status" value="1"/>
</dbReference>
<dbReference type="Pfam" id="PF03167">
    <property type="entry name" value="UDG"/>
    <property type="match status" value="1"/>
</dbReference>
<dbReference type="InterPro" id="IPR005122">
    <property type="entry name" value="Uracil-DNA_glycosylase-like"/>
</dbReference>
<evidence type="ECO:0000256" key="1">
    <source>
        <dbReference type="ARBA" id="ARBA00022485"/>
    </source>
</evidence>
<protein>
    <submittedName>
        <fullName evidence="10">Uracil-DNA glycosylase</fullName>
    </submittedName>
</protein>
<keyword evidence="4" id="KW-0378">Hydrolase</keyword>
<dbReference type="Proteomes" id="UP000290921">
    <property type="component" value="Unassembled WGS sequence"/>
</dbReference>
<evidence type="ECO:0000256" key="6">
    <source>
        <dbReference type="ARBA" id="ARBA00023014"/>
    </source>
</evidence>
<dbReference type="InterPro" id="IPR051536">
    <property type="entry name" value="UDG_Type-4/5"/>
</dbReference>
<dbReference type="EMBL" id="AP026818">
    <property type="protein sequence ID" value="BDR79793.1"/>
    <property type="molecule type" value="Genomic_DNA"/>
</dbReference>
<evidence type="ECO:0000313" key="12">
    <source>
        <dbReference type="Proteomes" id="UP001321763"/>
    </source>
</evidence>
<keyword evidence="2" id="KW-0479">Metal-binding</keyword>
<keyword evidence="3" id="KW-0227">DNA damage</keyword>
<keyword evidence="5" id="KW-0408">Iron</keyword>
<sequence>MGSGPIPCDILFIGEAPGKTEVEEGKPFVGAAGKNFQYYLDMINLNRKDIRITNTCYFRPIKIKTSSSGRKTISNRPPKTSEINLFQHILKKEIETVNPKIIITLGNTPLKTFDNYNATIGHRHGSLLFSEKLNMHIFPMYHPSALIYNRTDSFKESYKEDWCKLADILKGFK</sequence>
<proteinExistence type="predicted"/>
<dbReference type="PANTHER" id="PTHR33693:SF1">
    <property type="entry name" value="TYPE-4 URACIL-DNA GLYCOSYLASE"/>
    <property type="match status" value="1"/>
</dbReference>
<reference evidence="9 12" key="2">
    <citation type="submission" date="2022-09" db="EMBL/GenBank/DDBJ databases">
        <title>complete genome sequences of Clostridium tetani str. KHSU-234311-028 isolated from soil.</title>
        <authorList>
            <person name="Sekizuka T."/>
            <person name="Shitada C."/>
            <person name="Takahashi M."/>
            <person name="Kuroda M."/>
        </authorList>
    </citation>
    <scope>NUCLEOTIDE SEQUENCE [LARGE SCALE GENOMIC DNA]</scope>
    <source>
        <strain evidence="9 12">KHSU-234311-028</strain>
    </source>
</reference>
<dbReference type="SMART" id="SM00987">
    <property type="entry name" value="UreE_C"/>
    <property type="match status" value="1"/>
</dbReference>
<evidence type="ECO:0000259" key="8">
    <source>
        <dbReference type="SMART" id="SM00986"/>
    </source>
</evidence>
<evidence type="ECO:0000256" key="3">
    <source>
        <dbReference type="ARBA" id="ARBA00022763"/>
    </source>
</evidence>
<dbReference type="InterPro" id="IPR036895">
    <property type="entry name" value="Uracil-DNA_glycosylase-like_sf"/>
</dbReference>
<reference evidence="10 11" key="1">
    <citation type="submission" date="2018-06" db="EMBL/GenBank/DDBJ databases">
        <title>Genome conservation of Clostridium tetani.</title>
        <authorList>
            <person name="Bruggemann H."/>
            <person name="Popoff M.R."/>
        </authorList>
    </citation>
    <scope>NUCLEOTIDE SEQUENCE [LARGE SCALE GENOMIC DNA]</scope>
    <source>
        <strain evidence="10 11">2017.061</strain>
    </source>
</reference>
<feature type="domain" description="Uracil-DNA glycosylase-like" evidence="8">
    <location>
        <begin position="1"/>
        <end position="163"/>
    </location>
</feature>
<dbReference type="Gene3D" id="3.40.470.10">
    <property type="entry name" value="Uracil-DNA glycosylase-like domain"/>
    <property type="match status" value="1"/>
</dbReference>
<accession>A0A4Q0V8E5</accession>
<dbReference type="GO" id="GO:0006281">
    <property type="term" value="P:DNA repair"/>
    <property type="evidence" value="ECO:0007669"/>
    <property type="project" value="UniProtKB-KW"/>
</dbReference>
<dbReference type="CDD" id="cd10030">
    <property type="entry name" value="UDG-F4_TTUDGA_SPO1dp_like"/>
    <property type="match status" value="1"/>
</dbReference>
<evidence type="ECO:0000313" key="11">
    <source>
        <dbReference type="Proteomes" id="UP000290921"/>
    </source>
</evidence>
<dbReference type="GO" id="GO:0097506">
    <property type="term" value="F:deaminated base DNA N-glycosylase activity"/>
    <property type="evidence" value="ECO:0007669"/>
    <property type="project" value="UniProtKB-ARBA"/>
</dbReference>
<organism evidence="10 11">
    <name type="scientific">Clostridium tetani</name>
    <dbReference type="NCBI Taxonomy" id="1513"/>
    <lineage>
        <taxon>Bacteria</taxon>
        <taxon>Bacillati</taxon>
        <taxon>Bacillota</taxon>
        <taxon>Clostridia</taxon>
        <taxon>Eubacteriales</taxon>
        <taxon>Clostridiaceae</taxon>
        <taxon>Clostridium</taxon>
    </lineage>
</organism>